<dbReference type="GO" id="GO:0003677">
    <property type="term" value="F:DNA binding"/>
    <property type="evidence" value="ECO:0007669"/>
    <property type="project" value="UniProtKB-KW"/>
</dbReference>
<protein>
    <recommendedName>
        <fullName evidence="7">Zn(2)-C6 fungal-type domain-containing protein</fullName>
    </recommendedName>
</protein>
<evidence type="ECO:0000256" key="2">
    <source>
        <dbReference type="ARBA" id="ARBA00022723"/>
    </source>
</evidence>
<dbReference type="CDD" id="cd12148">
    <property type="entry name" value="fungal_TF_MHR"/>
    <property type="match status" value="1"/>
</dbReference>
<evidence type="ECO:0000256" key="5">
    <source>
        <dbReference type="ARBA" id="ARBA00023163"/>
    </source>
</evidence>
<keyword evidence="3" id="KW-0805">Transcription regulation</keyword>
<dbReference type="SUPFAM" id="SSF57701">
    <property type="entry name" value="Zn2/Cys6 DNA-binding domain"/>
    <property type="match status" value="1"/>
</dbReference>
<comment type="subcellular location">
    <subcellularLocation>
        <location evidence="1">Nucleus</location>
    </subcellularLocation>
</comment>
<dbReference type="CDD" id="cd00067">
    <property type="entry name" value="GAL4"/>
    <property type="match status" value="1"/>
</dbReference>
<keyword evidence="2" id="KW-0479">Metal-binding</keyword>
<dbReference type="InterPro" id="IPR001138">
    <property type="entry name" value="Zn2Cys6_DnaBD"/>
</dbReference>
<dbReference type="EMBL" id="ML733507">
    <property type="protein sequence ID" value="KAB8215291.1"/>
    <property type="molecule type" value="Genomic_DNA"/>
</dbReference>
<dbReference type="GO" id="GO:0005634">
    <property type="term" value="C:nucleus"/>
    <property type="evidence" value="ECO:0007669"/>
    <property type="project" value="UniProtKB-SubCell"/>
</dbReference>
<dbReference type="GO" id="GO:0000981">
    <property type="term" value="F:DNA-binding transcription factor activity, RNA polymerase II-specific"/>
    <property type="evidence" value="ECO:0007669"/>
    <property type="project" value="InterPro"/>
</dbReference>
<dbReference type="InterPro" id="IPR036864">
    <property type="entry name" value="Zn2-C6_fun-type_DNA-bd_sf"/>
</dbReference>
<dbReference type="AlphaFoldDB" id="A0A5N6ECH5"/>
<dbReference type="Pfam" id="PF00172">
    <property type="entry name" value="Zn_clus"/>
    <property type="match status" value="1"/>
</dbReference>
<accession>A0A5N6ECH5</accession>
<keyword evidence="6" id="KW-0539">Nucleus</keyword>
<dbReference type="GO" id="GO:0008270">
    <property type="term" value="F:zinc ion binding"/>
    <property type="evidence" value="ECO:0007669"/>
    <property type="project" value="InterPro"/>
</dbReference>
<dbReference type="InterPro" id="IPR050815">
    <property type="entry name" value="TF_fung"/>
</dbReference>
<evidence type="ECO:0000256" key="1">
    <source>
        <dbReference type="ARBA" id="ARBA00004123"/>
    </source>
</evidence>
<dbReference type="PROSITE" id="PS50048">
    <property type="entry name" value="ZN2_CY6_FUNGAL_2"/>
    <property type="match status" value="1"/>
</dbReference>
<dbReference type="GO" id="GO:0009893">
    <property type="term" value="P:positive regulation of metabolic process"/>
    <property type="evidence" value="ECO:0007669"/>
    <property type="project" value="UniProtKB-ARBA"/>
</dbReference>
<reference evidence="8 9" key="1">
    <citation type="submission" date="2019-04" db="EMBL/GenBank/DDBJ databases">
        <title>Fungal friends and foes A comparative genomics study of 23 Aspergillus species from section Flavi.</title>
        <authorList>
            <consortium name="DOE Joint Genome Institute"/>
            <person name="Kjaerbolling I."/>
            <person name="Vesth T.C."/>
            <person name="Frisvad J.C."/>
            <person name="Nybo J.L."/>
            <person name="Theobald S."/>
            <person name="Kildgaard S."/>
            <person name="Petersen T.I."/>
            <person name="Kuo A."/>
            <person name="Sato A."/>
            <person name="Lyhne E.K."/>
            <person name="Kogle M.E."/>
            <person name="Wiebenga A."/>
            <person name="Kun R.S."/>
            <person name="Lubbers R.J."/>
            <person name="Makela M.R."/>
            <person name="Barry K."/>
            <person name="Chovatia M."/>
            <person name="Clum A."/>
            <person name="Daum C."/>
            <person name="Haridas S."/>
            <person name="He G."/>
            <person name="LaButti K."/>
            <person name="Lipzen A."/>
            <person name="Mondo S."/>
            <person name="Pangilinan J."/>
            <person name="Riley R."/>
            <person name="Salamov A."/>
            <person name="Simmons B.A."/>
            <person name="Magnuson J.K."/>
            <person name="Henrissat B."/>
            <person name="Mortensen U.H."/>
            <person name="Larsen T.O."/>
            <person name="De vries R.P."/>
            <person name="Grigoriev I.V."/>
            <person name="Machida M."/>
            <person name="Baker S.E."/>
            <person name="Andersen M.R."/>
        </authorList>
    </citation>
    <scope>NUCLEOTIDE SEQUENCE [LARGE SCALE GENOMIC DNA]</scope>
    <source>
        <strain evidence="8 9">CBS 126849</strain>
    </source>
</reference>
<dbReference type="Gene3D" id="4.10.240.10">
    <property type="entry name" value="Zn(2)-C6 fungal-type DNA-binding domain"/>
    <property type="match status" value="1"/>
</dbReference>
<dbReference type="PANTHER" id="PTHR47338">
    <property type="entry name" value="ZN(II)2CYS6 TRANSCRIPTION FACTOR (EUROFUNG)-RELATED"/>
    <property type="match status" value="1"/>
</dbReference>
<evidence type="ECO:0000256" key="6">
    <source>
        <dbReference type="ARBA" id="ARBA00023242"/>
    </source>
</evidence>
<dbReference type="PANTHER" id="PTHR47338:SF9">
    <property type="entry name" value="ZN(II)2CYS6 TRANSCRIPTION FACTOR (EUROFUNG)"/>
    <property type="match status" value="1"/>
</dbReference>
<evidence type="ECO:0000259" key="7">
    <source>
        <dbReference type="PROSITE" id="PS50048"/>
    </source>
</evidence>
<keyword evidence="5" id="KW-0804">Transcription</keyword>
<evidence type="ECO:0000313" key="9">
    <source>
        <dbReference type="Proteomes" id="UP000326799"/>
    </source>
</evidence>
<keyword evidence="4" id="KW-0238">DNA-binding</keyword>
<organism evidence="8 9">
    <name type="scientific">Aspergillus novoparasiticus</name>
    <dbReference type="NCBI Taxonomy" id="986946"/>
    <lineage>
        <taxon>Eukaryota</taxon>
        <taxon>Fungi</taxon>
        <taxon>Dikarya</taxon>
        <taxon>Ascomycota</taxon>
        <taxon>Pezizomycotina</taxon>
        <taxon>Eurotiomycetes</taxon>
        <taxon>Eurotiomycetidae</taxon>
        <taxon>Eurotiales</taxon>
        <taxon>Aspergillaceae</taxon>
        <taxon>Aspergillus</taxon>
        <taxon>Aspergillus subgen. Circumdati</taxon>
    </lineage>
</organism>
<evidence type="ECO:0000256" key="3">
    <source>
        <dbReference type="ARBA" id="ARBA00023015"/>
    </source>
</evidence>
<sequence>MSTDDYRPPKRARQACDPCRRKKSRCPGERPVCSYCHRLGQQCMYSDSAELGPGATEMARRFRNVEGRLEELMNSLRWVNVKLQSRRPDADISYNSRRDPDDRDSSSRAAQLYLSFCNYQPLPLFDPEGFVEIIATRDPELILAIQAISPRFEREVEVGEARILEYAKNARSMIMDRINNGKLELSTLQTLYLLAMFEFSVGHTIQAGLTLNMADYLTQNADEKRRCSWSIYMLQHLKGDGIQTSRLISGVRTPFNTGIKTKKDLGFVSYTIQLSEVWALAMNYAATKVDLVSLPWFPESDYSVVSFQHTEFDSLVPLKYRYHAENIQNHSLQELNQRRDFWGPWLFVQIMFETIPCLLNHPFLLSMRLRSFRQTMPHSFIRQSFENITLHASWILHLIDLVEHKGFEICNPILAHCVVTVATIHLQHSFVDDQGLRDTARNGYNKCVRFLQPLGERWLHVRNMMQKLHRLREGVSTSTNSQSWSNNAKLLWELLVYDRASSSQSSSDFFGATLSDPNARHTASRFMTPDPGFSLVGSAGISGHKTVAKEVVAYPPESVSTPPASFTSGPDMHQAPSAEPFGLIGTPTEGMLNDNLFLAPEGYGRAIEDWWNFTSS</sequence>
<keyword evidence="9" id="KW-1185">Reference proteome</keyword>
<dbReference type="SMART" id="SM00066">
    <property type="entry name" value="GAL4"/>
    <property type="match status" value="1"/>
</dbReference>
<proteinExistence type="predicted"/>
<evidence type="ECO:0000313" key="8">
    <source>
        <dbReference type="EMBL" id="KAB8215291.1"/>
    </source>
</evidence>
<gene>
    <name evidence="8" type="ORF">BDV33DRAFT_195384</name>
</gene>
<evidence type="ECO:0000256" key="4">
    <source>
        <dbReference type="ARBA" id="ARBA00023125"/>
    </source>
</evidence>
<dbReference type="Proteomes" id="UP000326799">
    <property type="component" value="Unassembled WGS sequence"/>
</dbReference>
<dbReference type="PROSITE" id="PS00463">
    <property type="entry name" value="ZN2_CY6_FUNGAL_1"/>
    <property type="match status" value="1"/>
</dbReference>
<feature type="domain" description="Zn(2)-C6 fungal-type" evidence="7">
    <location>
        <begin position="15"/>
        <end position="45"/>
    </location>
</feature>
<name>A0A5N6ECH5_9EURO</name>